<feature type="compositionally biased region" description="Polar residues" evidence="5">
    <location>
        <begin position="305"/>
        <end position="315"/>
    </location>
</feature>
<dbReference type="PROSITE" id="PS00039">
    <property type="entry name" value="DEAD_ATP_HELICASE"/>
    <property type="match status" value="1"/>
</dbReference>
<dbReference type="GO" id="GO:0003724">
    <property type="term" value="F:RNA helicase activity"/>
    <property type="evidence" value="ECO:0007669"/>
    <property type="project" value="TreeGrafter"/>
</dbReference>
<evidence type="ECO:0008006" key="9">
    <source>
        <dbReference type="Google" id="ProtNLM"/>
    </source>
</evidence>
<dbReference type="PANTHER" id="PTHR47959">
    <property type="entry name" value="ATP-DEPENDENT RNA HELICASE RHLE-RELATED"/>
    <property type="match status" value="1"/>
</dbReference>
<dbReference type="PROSITE" id="PS51194">
    <property type="entry name" value="HELICASE_CTER"/>
    <property type="match status" value="1"/>
</dbReference>
<evidence type="ECO:0000256" key="5">
    <source>
        <dbReference type="SAM" id="MobiDB-lite"/>
    </source>
</evidence>
<dbReference type="InterPro" id="IPR000629">
    <property type="entry name" value="RNA-helicase_DEAD-box_CS"/>
</dbReference>
<dbReference type="CDD" id="cd18787">
    <property type="entry name" value="SF2_C_DEAD"/>
    <property type="match status" value="1"/>
</dbReference>
<proteinExistence type="predicted"/>
<dbReference type="InterPro" id="IPR001650">
    <property type="entry name" value="Helicase_C-like"/>
</dbReference>
<keyword evidence="3" id="KW-0347">Helicase</keyword>
<dbReference type="GO" id="GO:0005524">
    <property type="term" value="F:ATP binding"/>
    <property type="evidence" value="ECO:0007669"/>
    <property type="project" value="UniProtKB-KW"/>
</dbReference>
<dbReference type="VEuPathDB" id="CryptoDB:Cvel_3456"/>
<feature type="compositionally biased region" description="Basic and acidic residues" evidence="5">
    <location>
        <begin position="590"/>
        <end position="608"/>
    </location>
</feature>
<dbReference type="SUPFAM" id="SSF52540">
    <property type="entry name" value="P-loop containing nucleoside triphosphate hydrolases"/>
    <property type="match status" value="2"/>
</dbReference>
<dbReference type="GO" id="GO:0003676">
    <property type="term" value="F:nucleic acid binding"/>
    <property type="evidence" value="ECO:0007669"/>
    <property type="project" value="InterPro"/>
</dbReference>
<feature type="region of interest" description="Disordered" evidence="5">
    <location>
        <begin position="729"/>
        <end position="753"/>
    </location>
</feature>
<dbReference type="PANTHER" id="PTHR47959:SF1">
    <property type="entry name" value="ATP-DEPENDENT RNA HELICASE DBPA"/>
    <property type="match status" value="1"/>
</dbReference>
<dbReference type="PhylomeDB" id="A0A0G4FKT8"/>
<protein>
    <recommendedName>
        <fullName evidence="9">RNA helicase</fullName>
    </recommendedName>
</protein>
<organism evidence="8">
    <name type="scientific">Chromera velia CCMP2878</name>
    <dbReference type="NCBI Taxonomy" id="1169474"/>
    <lineage>
        <taxon>Eukaryota</taxon>
        <taxon>Sar</taxon>
        <taxon>Alveolata</taxon>
        <taxon>Colpodellida</taxon>
        <taxon>Chromeraceae</taxon>
        <taxon>Chromera</taxon>
    </lineage>
</organism>
<evidence type="ECO:0000256" key="2">
    <source>
        <dbReference type="ARBA" id="ARBA00022801"/>
    </source>
</evidence>
<dbReference type="GO" id="GO:0016787">
    <property type="term" value="F:hydrolase activity"/>
    <property type="evidence" value="ECO:0007669"/>
    <property type="project" value="UniProtKB-KW"/>
</dbReference>
<dbReference type="PROSITE" id="PS51192">
    <property type="entry name" value="HELICASE_ATP_BIND_1"/>
    <property type="match status" value="1"/>
</dbReference>
<dbReference type="Pfam" id="PF00270">
    <property type="entry name" value="DEAD"/>
    <property type="match status" value="1"/>
</dbReference>
<feature type="domain" description="Helicase ATP-binding" evidence="6">
    <location>
        <begin position="21"/>
        <end position="242"/>
    </location>
</feature>
<sequence>MAAKLRRLGFSQLTEIQKETLQPIFDGKDVIGQAPSGTGKTLAFLIPLLDRLLGEESERLGWRPRVLILCPTRELAEQIAVCAYKLSASARAKGAVSEIRVRLLVGGETEVSHAECLKKLGGQVVIGTPGRVLSLIEKGLLDVGLLQTVVLDEADELVSRQFDEDINAILQAVRRHAIAVKEAVEMKMKKEWKKSASPSSSTSSSPPLAKPAERLQILAFSATLPRWLSESLHRILKGDPVRVTAGDGVNGNSLGGGPAAGGAGASGFPSGLRHAWVSVPRQEGRRVRSLAFLLQTPDLLSFDYSSGENGSLSSPRQKEGGGIERDLLPEGPPSITRTIVFCDNRHQVQLLASHPLMSSFSKPLQSEMTSPQRRATLIAFHQNAFPVLITTNIAARGLDFPSVPCVIHYGGVRRGDDTETYIHRAGRTARGGRLGVSLVLVDPSNLSGLRQLERALKIEFQMREMPASNTIRQVFFRHIENLIREGVGVDRGVFRDAASEIFDRKDEEEGDVREKGEAPEGGEDFRVGGLEGREVSEVEREGGVWENKSSEGGEDGLISVNRGKAEGAETEESIAECPPCSQSDPPSLHSPREKAEQGTGGEERREPSAHSVRLLAAALSLLEKKKRDLSWISPLSGRFAYTPLLFHDPYCEKINSRPHLMGILRRILPQEKLADVGRLALTTRGYVVDVPSSAASLILRSAELKEKGIRVSHVGVSLPKVVHDELRHRTKRRKEKEEDDAMRAVASGKRAELDEGARRAADAAWMRAARKAKRKSHTDPNARETFTMHAHETANSSSVLKIERPVRSAVGAMT</sequence>
<evidence type="ECO:0000259" key="6">
    <source>
        <dbReference type="PROSITE" id="PS51192"/>
    </source>
</evidence>
<dbReference type="InterPro" id="IPR014001">
    <property type="entry name" value="Helicase_ATP-bd"/>
</dbReference>
<keyword evidence="1" id="KW-0547">Nucleotide-binding</keyword>
<evidence type="ECO:0000256" key="1">
    <source>
        <dbReference type="ARBA" id="ARBA00022741"/>
    </source>
</evidence>
<evidence type="ECO:0000259" key="7">
    <source>
        <dbReference type="PROSITE" id="PS51194"/>
    </source>
</evidence>
<dbReference type="EMBL" id="CDMZ01000440">
    <property type="protein sequence ID" value="CEM14298.1"/>
    <property type="molecule type" value="Genomic_DNA"/>
</dbReference>
<name>A0A0G4FKT8_9ALVE</name>
<dbReference type="InterPro" id="IPR044742">
    <property type="entry name" value="DEAD/DEAH_RhlB"/>
</dbReference>
<dbReference type="InterPro" id="IPR027417">
    <property type="entry name" value="P-loop_NTPase"/>
</dbReference>
<keyword evidence="2" id="KW-0378">Hydrolase</keyword>
<reference evidence="8" key="1">
    <citation type="submission" date="2014-11" db="EMBL/GenBank/DDBJ databases">
        <authorList>
            <person name="Otto D Thomas"/>
            <person name="Naeem Raeece"/>
        </authorList>
    </citation>
    <scope>NUCLEOTIDE SEQUENCE</scope>
</reference>
<dbReference type="InterPro" id="IPR050079">
    <property type="entry name" value="DEAD_box_RNA_helicase"/>
</dbReference>
<accession>A0A0G4FKT8</accession>
<dbReference type="SMART" id="SM00487">
    <property type="entry name" value="DEXDc"/>
    <property type="match status" value="1"/>
</dbReference>
<dbReference type="InterPro" id="IPR011545">
    <property type="entry name" value="DEAD/DEAH_box_helicase_dom"/>
</dbReference>
<evidence type="ECO:0000313" key="8">
    <source>
        <dbReference type="EMBL" id="CEM14298.1"/>
    </source>
</evidence>
<evidence type="ECO:0000256" key="4">
    <source>
        <dbReference type="ARBA" id="ARBA00022840"/>
    </source>
</evidence>
<evidence type="ECO:0000256" key="3">
    <source>
        <dbReference type="ARBA" id="ARBA00022806"/>
    </source>
</evidence>
<keyword evidence="4" id="KW-0067">ATP-binding</keyword>
<feature type="compositionally biased region" description="Basic and acidic residues" evidence="5">
    <location>
        <begin position="316"/>
        <end position="328"/>
    </location>
</feature>
<gene>
    <name evidence="8" type="ORF">Cvel_3456</name>
</gene>
<dbReference type="GO" id="GO:0005829">
    <property type="term" value="C:cytosol"/>
    <property type="evidence" value="ECO:0007669"/>
    <property type="project" value="TreeGrafter"/>
</dbReference>
<dbReference type="SMART" id="SM00490">
    <property type="entry name" value="HELICc"/>
    <property type="match status" value="1"/>
</dbReference>
<dbReference type="Pfam" id="PF00271">
    <property type="entry name" value="Helicase_C"/>
    <property type="match status" value="1"/>
</dbReference>
<dbReference type="Gene3D" id="3.40.50.300">
    <property type="entry name" value="P-loop containing nucleotide triphosphate hydrolases"/>
    <property type="match status" value="2"/>
</dbReference>
<dbReference type="AlphaFoldDB" id="A0A0G4FKT8"/>
<feature type="compositionally biased region" description="Basic and acidic residues" evidence="5">
    <location>
        <begin position="505"/>
        <end position="551"/>
    </location>
</feature>
<feature type="domain" description="Helicase C-terminal" evidence="7">
    <location>
        <begin position="322"/>
        <end position="471"/>
    </location>
</feature>
<dbReference type="CDD" id="cd00268">
    <property type="entry name" value="DEADc"/>
    <property type="match status" value="1"/>
</dbReference>
<feature type="region of interest" description="Disordered" evidence="5">
    <location>
        <begin position="505"/>
        <end position="609"/>
    </location>
</feature>
<feature type="region of interest" description="Disordered" evidence="5">
    <location>
        <begin position="305"/>
        <end position="331"/>
    </location>
</feature>